<reference evidence="1 2" key="1">
    <citation type="submission" date="2019-09" db="EMBL/GenBank/DDBJ databases">
        <title>In-depth cultivation of the pig gut microbiome towards novel bacterial diversity and tailored functional studies.</title>
        <authorList>
            <person name="Wylensek D."/>
            <person name="Hitch T.C.A."/>
            <person name="Clavel T."/>
        </authorList>
    </citation>
    <scope>NUCLEOTIDE SEQUENCE [LARGE SCALE GENOMIC DNA]</scope>
    <source>
        <strain evidence="1 2">WCA3-693-APC-4?</strain>
    </source>
</reference>
<dbReference type="Proteomes" id="UP000469523">
    <property type="component" value="Unassembled WGS sequence"/>
</dbReference>
<dbReference type="AlphaFoldDB" id="A0A6N7XKP4"/>
<gene>
    <name evidence="1" type="ORF">FYJ83_11755</name>
</gene>
<sequence>MLFNLKKKIDIPNNESDFLKDYHDLWRKDLKERNENFFMLYKDFSNFLPELSTGALKLYLFYGFNAKNETGESWYSIDTISEKLATTPRSINTWNSELEKLGLIYRSSENKSSKTTFLIPYTDQIIFSDLSVSNFMTDYLKNENIKKFMGEINQIYHFFQWRKNLDSSDTDKYNKPLNLLSIELSKEYDFNSSEKYVKKTYMIFNLENYNQFEGSIEEKYMSESTPIFIFDNVYNNDLLDNFSIKGIVVNTKFDLFDKKKLFSILNELDETTDFTYYPKAIMNSKNIISTE</sequence>
<proteinExistence type="predicted"/>
<dbReference type="RefSeq" id="WP_154440798.1">
    <property type="nucleotide sequence ID" value="NZ_VUNQ01000025.1"/>
</dbReference>
<accession>A0A6N7XKP4</accession>
<organism evidence="1 2">
    <name type="scientific">Tissierella pigra</name>
    <dbReference type="NCBI Taxonomy" id="2607614"/>
    <lineage>
        <taxon>Bacteria</taxon>
        <taxon>Bacillati</taxon>
        <taxon>Bacillota</taxon>
        <taxon>Tissierellia</taxon>
        <taxon>Tissierellales</taxon>
        <taxon>Tissierellaceae</taxon>
        <taxon>Tissierella</taxon>
    </lineage>
</organism>
<evidence type="ECO:0000313" key="2">
    <source>
        <dbReference type="Proteomes" id="UP000469523"/>
    </source>
</evidence>
<evidence type="ECO:0000313" key="1">
    <source>
        <dbReference type="EMBL" id="MSU02146.1"/>
    </source>
</evidence>
<keyword evidence="2" id="KW-1185">Reference proteome</keyword>
<comment type="caution">
    <text evidence="1">The sequence shown here is derived from an EMBL/GenBank/DDBJ whole genome shotgun (WGS) entry which is preliminary data.</text>
</comment>
<protein>
    <recommendedName>
        <fullName evidence="3">Helix-turn-helix domain-containing protein</fullName>
    </recommendedName>
</protein>
<dbReference type="EMBL" id="VUNQ01000025">
    <property type="protein sequence ID" value="MSU02146.1"/>
    <property type="molecule type" value="Genomic_DNA"/>
</dbReference>
<name>A0A6N7XKP4_9FIRM</name>
<evidence type="ECO:0008006" key="3">
    <source>
        <dbReference type="Google" id="ProtNLM"/>
    </source>
</evidence>